<evidence type="ECO:0000313" key="9">
    <source>
        <dbReference type="Proteomes" id="UP000218267"/>
    </source>
</evidence>
<organism evidence="8 9">
    <name type="scientific">Labilibaculum antarcticum</name>
    <dbReference type="NCBI Taxonomy" id="1717717"/>
    <lineage>
        <taxon>Bacteria</taxon>
        <taxon>Pseudomonadati</taxon>
        <taxon>Bacteroidota</taxon>
        <taxon>Bacteroidia</taxon>
        <taxon>Marinilabiliales</taxon>
        <taxon>Marinifilaceae</taxon>
        <taxon>Labilibaculum</taxon>
    </lineage>
</organism>
<sequence>MKKNILAQMSKFDFQSYLIITIGLLVGSLAWTGFLIPSEIVGSGVGGIATMIFYVTGFKVGYSVFLINFVFLLVALRVLGFGFGVKTIYGIIILSFFLWLFQSLITEPLVSDRFMCAIIGGMLAGASAGIILSRGGSTGGTDILAMMINKYKNYSPGQLLLTIDVLIISSSYFLEHSIEQVVYGFVTMGVSAYCVDLIIEGSKQSVQIFIFTKKPDEIRKEVIHTLDQGITLLTGTGGYSGKEVKVLMLLAKKRESQTILNMIKVVDPDAFISLGSVMGVYGKGFDKIKS</sequence>
<gene>
    <name evidence="8" type="ORF">ALGA_2239</name>
</gene>
<evidence type="ECO:0000256" key="4">
    <source>
        <dbReference type="ARBA" id="ARBA00022989"/>
    </source>
</evidence>
<dbReference type="Proteomes" id="UP000218267">
    <property type="component" value="Chromosome"/>
</dbReference>
<keyword evidence="4 6" id="KW-1133">Transmembrane helix</keyword>
<evidence type="ECO:0000256" key="5">
    <source>
        <dbReference type="ARBA" id="ARBA00023136"/>
    </source>
</evidence>
<keyword evidence="2" id="KW-1003">Cell membrane</keyword>
<keyword evidence="5 6" id="KW-0472">Membrane</keyword>
<evidence type="ECO:0000259" key="7">
    <source>
        <dbReference type="Pfam" id="PF10035"/>
    </source>
</evidence>
<dbReference type="CDD" id="cd16380">
    <property type="entry name" value="YitT_C"/>
    <property type="match status" value="1"/>
</dbReference>
<evidence type="ECO:0000256" key="1">
    <source>
        <dbReference type="ARBA" id="ARBA00004651"/>
    </source>
</evidence>
<keyword evidence="9" id="KW-1185">Reference proteome</keyword>
<feature type="domain" description="DUF2179" evidence="7">
    <location>
        <begin position="229"/>
        <end position="282"/>
    </location>
</feature>
<dbReference type="Pfam" id="PF10035">
    <property type="entry name" value="DUF2179"/>
    <property type="match status" value="1"/>
</dbReference>
<feature type="transmembrane region" description="Helical" evidence="6">
    <location>
        <begin position="12"/>
        <end position="31"/>
    </location>
</feature>
<reference evidence="9" key="2">
    <citation type="journal article" date="2020" name="Antonie Van Leeuwenhoek">
        <title>Labilibaculum antarcticum sp. nov., a novel facultative anaerobic, psychrotorelant bacterium isolated from marine sediment of Antarctica.</title>
        <authorList>
            <person name="Watanabe M."/>
            <person name="Kojima H."/>
            <person name="Fukui M."/>
        </authorList>
    </citation>
    <scope>NUCLEOTIDE SEQUENCE [LARGE SCALE GENOMIC DNA]</scope>
    <source>
        <strain evidence="9">SPP2</strain>
    </source>
</reference>
<dbReference type="AlphaFoldDB" id="A0A1Y1CMS7"/>
<keyword evidence="3 6" id="KW-0812">Transmembrane</keyword>
<dbReference type="InterPro" id="IPR003740">
    <property type="entry name" value="YitT"/>
</dbReference>
<evidence type="ECO:0000256" key="6">
    <source>
        <dbReference type="SAM" id="Phobius"/>
    </source>
</evidence>
<dbReference type="InterPro" id="IPR051461">
    <property type="entry name" value="UPF0750_membrane"/>
</dbReference>
<proteinExistence type="predicted"/>
<evidence type="ECO:0000256" key="3">
    <source>
        <dbReference type="ARBA" id="ARBA00022692"/>
    </source>
</evidence>
<dbReference type="PANTHER" id="PTHR33545">
    <property type="entry name" value="UPF0750 MEMBRANE PROTEIN YITT-RELATED"/>
    <property type="match status" value="1"/>
</dbReference>
<dbReference type="RefSeq" id="WP_197705552.1">
    <property type="nucleotide sequence ID" value="NZ_AP018042.1"/>
</dbReference>
<feature type="transmembrane region" description="Helical" evidence="6">
    <location>
        <begin position="114"/>
        <end position="133"/>
    </location>
</feature>
<protein>
    <submittedName>
        <fullName evidence="8">Membrane protein</fullName>
    </submittedName>
</protein>
<dbReference type="InterPro" id="IPR019264">
    <property type="entry name" value="DUF2179"/>
</dbReference>
<dbReference type="Gene3D" id="3.30.70.120">
    <property type="match status" value="1"/>
</dbReference>
<evidence type="ECO:0000313" key="8">
    <source>
        <dbReference type="EMBL" id="BAX80571.1"/>
    </source>
</evidence>
<dbReference type="GO" id="GO:0005886">
    <property type="term" value="C:plasma membrane"/>
    <property type="evidence" value="ECO:0007669"/>
    <property type="project" value="UniProtKB-SubCell"/>
</dbReference>
<dbReference type="KEGG" id="mbas:ALGA_2239"/>
<name>A0A1Y1CMS7_9BACT</name>
<reference evidence="8 9" key="1">
    <citation type="journal article" date="2018" name="Mar. Genomics">
        <title>Complete genome sequence of Marinifilaceae bacterium strain SPP2, isolated from the Antarctic marine sediment.</title>
        <authorList>
            <person name="Watanabe M."/>
            <person name="Kojima H."/>
            <person name="Fukui M."/>
        </authorList>
    </citation>
    <scope>NUCLEOTIDE SEQUENCE [LARGE SCALE GENOMIC DNA]</scope>
    <source>
        <strain evidence="8 9">SPP2</strain>
    </source>
</reference>
<dbReference type="EMBL" id="AP018042">
    <property type="protein sequence ID" value="BAX80571.1"/>
    <property type="molecule type" value="Genomic_DNA"/>
</dbReference>
<dbReference type="PIRSF" id="PIRSF006483">
    <property type="entry name" value="Membrane_protein_YitT"/>
    <property type="match status" value="1"/>
</dbReference>
<dbReference type="PANTHER" id="PTHR33545:SF5">
    <property type="entry name" value="UPF0750 MEMBRANE PROTEIN YITT"/>
    <property type="match status" value="1"/>
</dbReference>
<accession>A0A1Y1CMS7</accession>
<dbReference type="Pfam" id="PF02588">
    <property type="entry name" value="YitT_membrane"/>
    <property type="match status" value="1"/>
</dbReference>
<evidence type="ECO:0000256" key="2">
    <source>
        <dbReference type="ARBA" id="ARBA00022475"/>
    </source>
</evidence>
<dbReference type="InterPro" id="IPR015867">
    <property type="entry name" value="N-reg_PII/ATP_PRibTrfase_C"/>
</dbReference>
<comment type="subcellular location">
    <subcellularLocation>
        <location evidence="1">Cell membrane</location>
        <topology evidence="1">Multi-pass membrane protein</topology>
    </subcellularLocation>
</comment>
<feature type="transmembrane region" description="Helical" evidence="6">
    <location>
        <begin position="51"/>
        <end position="76"/>
    </location>
</feature>
<feature type="transmembrane region" description="Helical" evidence="6">
    <location>
        <begin position="83"/>
        <end position="102"/>
    </location>
</feature>